<evidence type="ECO:0000313" key="2">
    <source>
        <dbReference type="EMBL" id="RDW88460.1"/>
    </source>
</evidence>
<keyword evidence="3" id="KW-1185">Reference proteome</keyword>
<evidence type="ECO:0000256" key="1">
    <source>
        <dbReference type="SAM" id="MobiDB-lite"/>
    </source>
</evidence>
<proteinExistence type="predicted"/>
<comment type="caution">
    <text evidence="2">The sequence shown here is derived from an EMBL/GenBank/DDBJ whole genome shotgun (WGS) entry which is preliminary data.</text>
</comment>
<dbReference type="Proteomes" id="UP000256645">
    <property type="component" value="Unassembled WGS sequence"/>
</dbReference>
<feature type="compositionally biased region" description="Basic and acidic residues" evidence="1">
    <location>
        <begin position="168"/>
        <end position="186"/>
    </location>
</feature>
<dbReference type="AlphaFoldDB" id="A0A3D8SQ56"/>
<dbReference type="OrthoDB" id="10420592at2759"/>
<evidence type="ECO:0000313" key="3">
    <source>
        <dbReference type="Proteomes" id="UP000256645"/>
    </source>
</evidence>
<feature type="compositionally biased region" description="Basic and acidic residues" evidence="1">
    <location>
        <begin position="107"/>
        <end position="121"/>
    </location>
</feature>
<feature type="region of interest" description="Disordered" evidence="1">
    <location>
        <begin position="29"/>
        <end position="71"/>
    </location>
</feature>
<gene>
    <name evidence="2" type="ORF">BP6252_00492</name>
</gene>
<sequence length="218" mass="23471">MAPDSDPWSSLVSKHITLLQEHVQILSDLHSNASDSTGSSPAPSSSPESSLVSSPEQNAATAPPLKKPELAAMLQRAKAVLEQAELAAGKSHGKRKRTETLGASTREGVERGGKRGRREMTADEILAKPVLIGRVQAPARRKLEKRTRESGLAGADEAAGMVLRKRKREEESVGEERRAKRGRSEDVAAVEKATGRKRSRSSLGSEERGGKKRRVSGI</sequence>
<protein>
    <submittedName>
        <fullName evidence="2">Uncharacterized protein</fullName>
    </submittedName>
</protein>
<feature type="region of interest" description="Disordered" evidence="1">
    <location>
        <begin position="137"/>
        <end position="218"/>
    </location>
</feature>
<reference evidence="2 3" key="1">
    <citation type="journal article" date="2018" name="IMA Fungus">
        <title>IMA Genome-F 9: Draft genome sequence of Annulohypoxylon stygium, Aspergillus mulundensis, Berkeleyomyces basicola (syn. Thielaviopsis basicola), Ceratocystis smalleyi, two Cercospora beticola strains, Coleophoma cylindrospora, Fusarium fracticaudum, Phialophora cf. hyalina, and Morchella septimelata.</title>
        <authorList>
            <person name="Wingfield B.D."/>
            <person name="Bills G.F."/>
            <person name="Dong Y."/>
            <person name="Huang W."/>
            <person name="Nel W.J."/>
            <person name="Swalarsk-Parry B.S."/>
            <person name="Vaghefi N."/>
            <person name="Wilken P.M."/>
            <person name="An Z."/>
            <person name="de Beer Z.W."/>
            <person name="De Vos L."/>
            <person name="Chen L."/>
            <person name="Duong T.A."/>
            <person name="Gao Y."/>
            <person name="Hammerbacher A."/>
            <person name="Kikkert J.R."/>
            <person name="Li Y."/>
            <person name="Li H."/>
            <person name="Li K."/>
            <person name="Li Q."/>
            <person name="Liu X."/>
            <person name="Ma X."/>
            <person name="Naidoo K."/>
            <person name="Pethybridge S.J."/>
            <person name="Sun J."/>
            <person name="Steenkamp E.T."/>
            <person name="van der Nest M.A."/>
            <person name="van Wyk S."/>
            <person name="Wingfield M.J."/>
            <person name="Xiong C."/>
            <person name="Yue Q."/>
            <person name="Zhang X."/>
        </authorList>
    </citation>
    <scope>NUCLEOTIDE SEQUENCE [LARGE SCALE GENOMIC DNA]</scope>
    <source>
        <strain evidence="2 3">BP6252</strain>
    </source>
</reference>
<feature type="region of interest" description="Disordered" evidence="1">
    <location>
        <begin position="85"/>
        <end position="122"/>
    </location>
</feature>
<accession>A0A3D8SQ56</accession>
<dbReference type="EMBL" id="PDLM01000001">
    <property type="protein sequence ID" value="RDW88460.1"/>
    <property type="molecule type" value="Genomic_DNA"/>
</dbReference>
<name>A0A3D8SQ56_9HELO</name>
<organism evidence="2 3">
    <name type="scientific">Coleophoma cylindrospora</name>
    <dbReference type="NCBI Taxonomy" id="1849047"/>
    <lineage>
        <taxon>Eukaryota</taxon>
        <taxon>Fungi</taxon>
        <taxon>Dikarya</taxon>
        <taxon>Ascomycota</taxon>
        <taxon>Pezizomycotina</taxon>
        <taxon>Leotiomycetes</taxon>
        <taxon>Helotiales</taxon>
        <taxon>Dermateaceae</taxon>
        <taxon>Coleophoma</taxon>
    </lineage>
</organism>
<feature type="compositionally biased region" description="Low complexity" evidence="1">
    <location>
        <begin position="34"/>
        <end position="55"/>
    </location>
</feature>